<dbReference type="RefSeq" id="WP_189051122.1">
    <property type="nucleotide sequence ID" value="NZ_BMJQ01000016.1"/>
</dbReference>
<sequence>MIALQATSRRNRTVARSITGFIALASLAACAHPDRGQCLESHLERHYHPTDVYIGDFAGYTHETFPSDDPVCDRWEFPNGRPKQQATPG</sequence>
<gene>
    <name evidence="2" type="ORF">GCM10011611_52370</name>
</gene>
<evidence type="ECO:0000313" key="2">
    <source>
        <dbReference type="EMBL" id="GGF39489.1"/>
    </source>
</evidence>
<keyword evidence="3" id="KW-1185">Reference proteome</keyword>
<feature type="signal peptide" evidence="1">
    <location>
        <begin position="1"/>
        <end position="31"/>
    </location>
</feature>
<proteinExistence type="predicted"/>
<organism evidence="2 3">
    <name type="scientific">Aliidongia dinghuensis</name>
    <dbReference type="NCBI Taxonomy" id="1867774"/>
    <lineage>
        <taxon>Bacteria</taxon>
        <taxon>Pseudomonadati</taxon>
        <taxon>Pseudomonadota</taxon>
        <taxon>Alphaproteobacteria</taxon>
        <taxon>Rhodospirillales</taxon>
        <taxon>Dongiaceae</taxon>
        <taxon>Aliidongia</taxon>
    </lineage>
</organism>
<keyword evidence="1" id="KW-0732">Signal</keyword>
<name>A0A8J3E600_9PROT</name>
<feature type="chain" id="PRO_5035147441" evidence="1">
    <location>
        <begin position="32"/>
        <end position="89"/>
    </location>
</feature>
<evidence type="ECO:0000313" key="3">
    <source>
        <dbReference type="Proteomes" id="UP000646365"/>
    </source>
</evidence>
<reference evidence="2" key="1">
    <citation type="journal article" date="2014" name="Int. J. Syst. Evol. Microbiol.">
        <title>Complete genome sequence of Corynebacterium casei LMG S-19264T (=DSM 44701T), isolated from a smear-ripened cheese.</title>
        <authorList>
            <consortium name="US DOE Joint Genome Institute (JGI-PGF)"/>
            <person name="Walter F."/>
            <person name="Albersmeier A."/>
            <person name="Kalinowski J."/>
            <person name="Ruckert C."/>
        </authorList>
    </citation>
    <scope>NUCLEOTIDE SEQUENCE</scope>
    <source>
        <strain evidence="2">CGMCC 1.15725</strain>
    </source>
</reference>
<dbReference type="EMBL" id="BMJQ01000016">
    <property type="protein sequence ID" value="GGF39489.1"/>
    <property type="molecule type" value="Genomic_DNA"/>
</dbReference>
<evidence type="ECO:0000256" key="1">
    <source>
        <dbReference type="SAM" id="SignalP"/>
    </source>
</evidence>
<dbReference type="Proteomes" id="UP000646365">
    <property type="component" value="Unassembled WGS sequence"/>
</dbReference>
<comment type="caution">
    <text evidence="2">The sequence shown here is derived from an EMBL/GenBank/DDBJ whole genome shotgun (WGS) entry which is preliminary data.</text>
</comment>
<reference evidence="2" key="2">
    <citation type="submission" date="2020-09" db="EMBL/GenBank/DDBJ databases">
        <authorList>
            <person name="Sun Q."/>
            <person name="Zhou Y."/>
        </authorList>
    </citation>
    <scope>NUCLEOTIDE SEQUENCE</scope>
    <source>
        <strain evidence="2">CGMCC 1.15725</strain>
    </source>
</reference>
<accession>A0A8J3E600</accession>
<dbReference type="AlphaFoldDB" id="A0A8J3E600"/>
<protein>
    <submittedName>
        <fullName evidence="2">Uncharacterized protein</fullName>
    </submittedName>
</protein>